<dbReference type="SUPFAM" id="SSF47769">
    <property type="entry name" value="SAM/Pointed domain"/>
    <property type="match status" value="2"/>
</dbReference>
<feature type="compositionally biased region" description="Basic and acidic residues" evidence="11">
    <location>
        <begin position="136"/>
        <end position="153"/>
    </location>
</feature>
<dbReference type="AlphaFoldDB" id="E3M8G9"/>
<dbReference type="InterPro" id="IPR013761">
    <property type="entry name" value="SAM/pointed_sf"/>
</dbReference>
<dbReference type="FunFam" id="3.40.50.10140:FF:000023">
    <property type="entry name" value="Sterile alpha and TIR motif-containing protein tir-1"/>
    <property type="match status" value="1"/>
</dbReference>
<dbReference type="GO" id="GO:0061809">
    <property type="term" value="F:NAD+ nucleosidase activity, cyclic ADP-ribose generating"/>
    <property type="evidence" value="ECO:0007669"/>
    <property type="project" value="UniProtKB-EC"/>
</dbReference>
<accession>E3M8G9</accession>
<evidence type="ECO:0000259" key="13">
    <source>
        <dbReference type="PROSITE" id="PS50105"/>
    </source>
</evidence>
<dbReference type="InterPro" id="IPR001660">
    <property type="entry name" value="SAM"/>
</dbReference>
<dbReference type="Gene3D" id="1.10.150.50">
    <property type="entry name" value="Transcription Factor, Ets-1"/>
    <property type="match status" value="2"/>
</dbReference>
<dbReference type="InterPro" id="IPR011989">
    <property type="entry name" value="ARM-like"/>
</dbReference>
<dbReference type="PANTHER" id="PTHR22998:SF1">
    <property type="entry name" value="NAD(+) HYDROLASE SARM1"/>
    <property type="match status" value="1"/>
</dbReference>
<feature type="domain" description="TIR" evidence="12">
    <location>
        <begin position="715"/>
        <end position="860"/>
    </location>
</feature>
<dbReference type="GO" id="GO:0048678">
    <property type="term" value="P:response to axon injury"/>
    <property type="evidence" value="ECO:0007669"/>
    <property type="project" value="InterPro"/>
</dbReference>
<keyword evidence="8" id="KW-0391">Immunity</keyword>
<dbReference type="GO" id="GO:0035591">
    <property type="term" value="F:signaling adaptor activity"/>
    <property type="evidence" value="ECO:0007669"/>
    <property type="project" value="InterPro"/>
</dbReference>
<gene>
    <name evidence="14" type="primary">Cre-tir-1</name>
    <name evidence="14" type="ORF">CRE_13280</name>
</gene>
<evidence type="ECO:0000256" key="10">
    <source>
        <dbReference type="ARBA" id="ARBA00047304"/>
    </source>
</evidence>
<evidence type="ECO:0000256" key="6">
    <source>
        <dbReference type="ARBA" id="ARBA00022737"/>
    </source>
</evidence>
<dbReference type="eggNOG" id="KOG3678">
    <property type="taxonomic scope" value="Eukaryota"/>
</dbReference>
<dbReference type="SMART" id="SM00454">
    <property type="entry name" value="SAM"/>
    <property type="match status" value="2"/>
</dbReference>
<dbReference type="Pfam" id="PF07647">
    <property type="entry name" value="SAM_2"/>
    <property type="match status" value="1"/>
</dbReference>
<dbReference type="GO" id="GO:0030425">
    <property type="term" value="C:dendrite"/>
    <property type="evidence" value="ECO:0007669"/>
    <property type="project" value="TreeGrafter"/>
</dbReference>
<dbReference type="EC" id="3.2.2.6" evidence="3"/>
<evidence type="ECO:0000256" key="11">
    <source>
        <dbReference type="SAM" id="MobiDB-lite"/>
    </source>
</evidence>
<dbReference type="InParanoid" id="E3M8G9"/>
<feature type="region of interest" description="Disordered" evidence="11">
    <location>
        <begin position="1"/>
        <end position="83"/>
    </location>
</feature>
<evidence type="ECO:0000256" key="8">
    <source>
        <dbReference type="ARBA" id="ARBA00022859"/>
    </source>
</evidence>
<name>E3M8G9_CAERE</name>
<feature type="compositionally biased region" description="Acidic residues" evidence="11">
    <location>
        <begin position="34"/>
        <end position="44"/>
    </location>
</feature>
<dbReference type="OMA" id="KSCEVQT"/>
<dbReference type="PROSITE" id="PS50104">
    <property type="entry name" value="TIR"/>
    <property type="match status" value="1"/>
</dbReference>
<reference evidence="14" key="1">
    <citation type="submission" date="2007-07" db="EMBL/GenBank/DDBJ databases">
        <title>PCAP assembly of the Caenorhabditis remanei genome.</title>
        <authorList>
            <consortium name="The Caenorhabditis remanei Sequencing Consortium"/>
            <person name="Wilson R.K."/>
        </authorList>
    </citation>
    <scope>NUCLEOTIDE SEQUENCE [LARGE SCALE GENOMIC DNA]</scope>
    <source>
        <strain evidence="14">PB4641</strain>
    </source>
</reference>
<keyword evidence="15" id="KW-1185">Reference proteome</keyword>
<evidence type="ECO:0000256" key="4">
    <source>
        <dbReference type="ARBA" id="ARBA00022490"/>
    </source>
</evidence>
<feature type="domain" description="SAM" evidence="13">
    <location>
        <begin position="569"/>
        <end position="633"/>
    </location>
</feature>
<comment type="catalytic activity">
    <reaction evidence="10">
        <text>NAD(+) + H2O = ADP-D-ribose + nicotinamide + H(+)</text>
        <dbReference type="Rhea" id="RHEA:16301"/>
        <dbReference type="ChEBI" id="CHEBI:15377"/>
        <dbReference type="ChEBI" id="CHEBI:15378"/>
        <dbReference type="ChEBI" id="CHEBI:17154"/>
        <dbReference type="ChEBI" id="CHEBI:57540"/>
        <dbReference type="ChEBI" id="CHEBI:57967"/>
        <dbReference type="EC" id="3.2.2.6"/>
    </reaction>
    <physiologicalReaction direction="left-to-right" evidence="10">
        <dbReference type="Rhea" id="RHEA:16302"/>
    </physiologicalReaction>
</comment>
<dbReference type="Gene3D" id="1.25.10.10">
    <property type="entry name" value="Leucine-rich Repeat Variant"/>
    <property type="match status" value="1"/>
</dbReference>
<dbReference type="CDD" id="cd09501">
    <property type="entry name" value="SAM_SARM1-like_repeat1"/>
    <property type="match status" value="1"/>
</dbReference>
<evidence type="ECO:0000313" key="15">
    <source>
        <dbReference type="Proteomes" id="UP000008281"/>
    </source>
</evidence>
<dbReference type="HOGENOM" id="CLU_003286_2_0_1"/>
<evidence type="ECO:0000256" key="1">
    <source>
        <dbReference type="ARBA" id="ARBA00004496"/>
    </source>
</evidence>
<evidence type="ECO:0000256" key="3">
    <source>
        <dbReference type="ARBA" id="ARBA00011982"/>
    </source>
</evidence>
<feature type="region of interest" description="Disordered" evidence="11">
    <location>
        <begin position="891"/>
        <end position="943"/>
    </location>
</feature>
<dbReference type="InterPro" id="IPR035897">
    <property type="entry name" value="Toll_tir_struct_dom_sf"/>
</dbReference>
<dbReference type="FunCoup" id="E3M8G9">
    <property type="interactions" value="1125"/>
</dbReference>
<dbReference type="Proteomes" id="UP000008281">
    <property type="component" value="Unassembled WGS sequence"/>
</dbReference>
<dbReference type="STRING" id="31234.E3M8G9"/>
<keyword evidence="6" id="KW-0677">Repeat</keyword>
<comment type="subcellular location">
    <subcellularLocation>
        <location evidence="1">Cytoplasm</location>
    </subcellularLocation>
</comment>
<dbReference type="PANTHER" id="PTHR22998">
    <property type="entry name" value="SARM1"/>
    <property type="match status" value="1"/>
</dbReference>
<dbReference type="FunFam" id="1.10.150.50:FF:000043">
    <property type="entry name" value="Sterile alpha and TIR motif-containing 1"/>
    <property type="match status" value="1"/>
</dbReference>
<dbReference type="CDD" id="cd24153">
    <property type="entry name" value="SARM1_N"/>
    <property type="match status" value="1"/>
</dbReference>
<evidence type="ECO:0000259" key="12">
    <source>
        <dbReference type="PROSITE" id="PS50104"/>
    </source>
</evidence>
<dbReference type="InterPro" id="IPR000157">
    <property type="entry name" value="TIR_dom"/>
</dbReference>
<dbReference type="Gene3D" id="3.40.50.10140">
    <property type="entry name" value="Toll/interleukin-1 receptor homology (TIR) domain"/>
    <property type="match status" value="1"/>
</dbReference>
<keyword evidence="9" id="KW-0520">NAD</keyword>
<dbReference type="OrthoDB" id="202764at2759"/>
<dbReference type="GO" id="GO:0019677">
    <property type="term" value="P:NAD+ catabolic process"/>
    <property type="evidence" value="ECO:0007669"/>
    <property type="project" value="UniProtKB-ARBA"/>
</dbReference>
<dbReference type="GO" id="GO:0007165">
    <property type="term" value="P:signal transduction"/>
    <property type="evidence" value="ECO:0007669"/>
    <property type="project" value="InterPro"/>
</dbReference>
<dbReference type="FunFam" id="1.10.150.50:FF:000101">
    <property type="entry name" value="Sterile alpha and TIR motif-containing protein tir-1"/>
    <property type="match status" value="1"/>
</dbReference>
<dbReference type="GO" id="GO:0045087">
    <property type="term" value="P:innate immune response"/>
    <property type="evidence" value="ECO:0007669"/>
    <property type="project" value="UniProtKB-KW"/>
</dbReference>
<dbReference type="InterPro" id="IPR039184">
    <property type="entry name" value="SARM1"/>
</dbReference>
<dbReference type="FunFam" id="1.25.10.10:FF:001252">
    <property type="entry name" value="Sterile alpha and TIR motif-containing protein tir-1"/>
    <property type="match status" value="1"/>
</dbReference>
<dbReference type="EMBL" id="DS268428">
    <property type="protein sequence ID" value="EFO94481.1"/>
    <property type="molecule type" value="Genomic_DNA"/>
</dbReference>
<dbReference type="SUPFAM" id="SSF48371">
    <property type="entry name" value="ARM repeat"/>
    <property type="match status" value="1"/>
</dbReference>
<keyword evidence="5" id="KW-0399">Innate immunity</keyword>
<comment type="similarity">
    <text evidence="2">Belongs to the SARM1 family.</text>
</comment>
<dbReference type="SUPFAM" id="SSF52200">
    <property type="entry name" value="Toll/Interleukin receptor TIR domain"/>
    <property type="match status" value="1"/>
</dbReference>
<feature type="compositionally biased region" description="Polar residues" evidence="11">
    <location>
        <begin position="908"/>
        <end position="921"/>
    </location>
</feature>
<dbReference type="GO" id="GO:0034128">
    <property type="term" value="P:negative regulation of MyD88-independent toll-like receptor signaling pathway"/>
    <property type="evidence" value="ECO:0007669"/>
    <property type="project" value="InterPro"/>
</dbReference>
<sequence>MMGEEILTERNQLSRQDASCFRSPRSPLGRTDDAFFEIEDDDEFSSPSSPPSPSSVDPPSITVPLPPKSAPPFPTQPAPTINGDIYPASGTGTPTILSNGTPLAPGRMSPAHSVSNLINESRLQQSLSTPCNGSEEEMHGQQRKDSEYRRFKSEGSTAGANLPAAEKTHMDELSPVDQRSTSGTTRFALMQQDSVVNPSVITKLSNTEQVAMMHTLKTKLSKYQSFLDRAFELIAENTDEKIIEGCTISIKVMKKAWTTPKVSSDLANALCDYLRDRDYFDKLIKMFTSTTSTSCDQVKLSCGKVLEECMSSANRDFVVNKNYVKKIMTVAMKLTKTPDQQRLSLSLMESLFQHSNAVSLSLIESDVIEHIILTFKRATGCPDILRHAALGLANLALYSCFEGKKKIIQKKVPDWLFFLASQSDDVTRYYACLAVCTIASVKEFEPAVIKSGTLKLVEPFLQIHDPATFAVEHHKYAQGRPKEWLEKLLPMLQSSRREARSVAAFHFTLEAVIKKEQNKLDVFQEIGAIQALKEVASSPDEVAAKNASEALTVIGEEVPYKLAQQVPGWTCADVQYWVKKIGFEEYVEKFAKQMVDGDLLLQLTENDLKHDVGMVSGLHRKRFLRELQTLKVAADYSSVDESNLDNFLMGLSPELSVYTYQMLTNGVNRSLLSSLTDEMMQNACGITNPIHRLKLTQAFETAKHPDDVEVAMLSKQIDVFISYRRSTGNQLASLIKVLLQLRGYRVFIDVDKLYAGKFDSSLLKNIQAAKHFILVLTPNSLDRLLNDDNCEDWVHKELKCAFEHQKNIIPIFDQAFEFPSKEDQIPNDIRMITKYNGVKWVHDYQDACMQKVVRFISGELNRTTPTTKEMPALSRKTTQQQRWQTTNVIRTGTSSRSINSRMEPPTPTFFSVTPNGSQERAQSTRRKIQSSVSTVSDHVRNNN</sequence>
<protein>
    <recommendedName>
        <fullName evidence="3">ADP-ribosyl cyclase/cyclic ADP-ribose hydrolase</fullName>
        <ecNumber evidence="3">3.2.2.6</ecNumber>
    </recommendedName>
</protein>
<proteinExistence type="inferred from homology"/>
<evidence type="ECO:0000256" key="9">
    <source>
        <dbReference type="ARBA" id="ARBA00023027"/>
    </source>
</evidence>
<organism evidence="15">
    <name type="scientific">Caenorhabditis remanei</name>
    <name type="common">Caenorhabditis vulgaris</name>
    <dbReference type="NCBI Taxonomy" id="31234"/>
    <lineage>
        <taxon>Eukaryota</taxon>
        <taxon>Metazoa</taxon>
        <taxon>Ecdysozoa</taxon>
        <taxon>Nematoda</taxon>
        <taxon>Chromadorea</taxon>
        <taxon>Rhabditida</taxon>
        <taxon>Rhabditina</taxon>
        <taxon>Rhabditomorpha</taxon>
        <taxon>Rhabditoidea</taxon>
        <taxon>Rhabditidae</taxon>
        <taxon>Peloderinae</taxon>
        <taxon>Caenorhabditis</taxon>
    </lineage>
</organism>
<keyword evidence="4" id="KW-0963">Cytoplasm</keyword>
<keyword evidence="7" id="KW-0378">Hydrolase</keyword>
<dbReference type="PROSITE" id="PS50105">
    <property type="entry name" value="SAM_DOMAIN"/>
    <property type="match status" value="1"/>
</dbReference>
<feature type="compositionally biased region" description="Pro residues" evidence="11">
    <location>
        <begin position="64"/>
        <end position="77"/>
    </location>
</feature>
<dbReference type="Pfam" id="PF13676">
    <property type="entry name" value="TIR_2"/>
    <property type="match status" value="1"/>
</dbReference>
<dbReference type="CDD" id="cd09502">
    <property type="entry name" value="SAM_SARM1-like_repeat2"/>
    <property type="match status" value="1"/>
</dbReference>
<evidence type="ECO:0000313" key="14">
    <source>
        <dbReference type="EMBL" id="EFO94481.1"/>
    </source>
</evidence>
<dbReference type="Pfam" id="PF00536">
    <property type="entry name" value="SAM_1"/>
    <property type="match status" value="1"/>
</dbReference>
<dbReference type="GO" id="GO:0003953">
    <property type="term" value="F:NAD+ nucleosidase activity"/>
    <property type="evidence" value="ECO:0007669"/>
    <property type="project" value="InterPro"/>
</dbReference>
<evidence type="ECO:0000256" key="5">
    <source>
        <dbReference type="ARBA" id="ARBA00022588"/>
    </source>
</evidence>
<evidence type="ECO:0000256" key="2">
    <source>
        <dbReference type="ARBA" id="ARBA00008291"/>
    </source>
</evidence>
<evidence type="ECO:0000256" key="7">
    <source>
        <dbReference type="ARBA" id="ARBA00022801"/>
    </source>
</evidence>
<dbReference type="InterPro" id="IPR016024">
    <property type="entry name" value="ARM-type_fold"/>
</dbReference>
<dbReference type="GO" id="GO:0005737">
    <property type="term" value="C:cytoplasm"/>
    <property type="evidence" value="ECO:0007669"/>
    <property type="project" value="UniProtKB-SubCell"/>
</dbReference>
<feature type="compositionally biased region" description="Polar residues" evidence="11">
    <location>
        <begin position="891"/>
        <end position="900"/>
    </location>
</feature>
<feature type="region of interest" description="Disordered" evidence="11">
    <location>
        <begin position="125"/>
        <end position="181"/>
    </location>
</feature>
<dbReference type="GO" id="GO:0044297">
    <property type="term" value="C:cell body"/>
    <property type="evidence" value="ECO:0007669"/>
    <property type="project" value="UniProtKB-ARBA"/>
</dbReference>
<dbReference type="SMART" id="SM00255">
    <property type="entry name" value="TIR"/>
    <property type="match status" value="1"/>
</dbReference>